<accession>A0ABY6C781</accession>
<organism evidence="5 6">
    <name type="scientific">Devosia neptuniae</name>
    <dbReference type="NCBI Taxonomy" id="191302"/>
    <lineage>
        <taxon>Bacteria</taxon>
        <taxon>Pseudomonadati</taxon>
        <taxon>Pseudomonadota</taxon>
        <taxon>Alphaproteobacteria</taxon>
        <taxon>Hyphomicrobiales</taxon>
        <taxon>Devosiaceae</taxon>
        <taxon>Devosia</taxon>
    </lineage>
</organism>
<sequence length="246" mass="26265">MLRVVVKSVLITLAVIVVGQVISYSGRMATGQPFTPYVFFMNSFLPLVTALPASLIIFWQQHRIQQAHLALKRAHEELAVRAAHDGLTGLLNRETFLARLGAPGALLLIDADNFKAINDTFGHAEGDTALRLIAAALRSGSSPSWIIGRIGGEEFAVFIPNASATEAASAGEKLRSLVANVQFYPVHSTPYPLSVSIGLAVGTEDIDLQHAFRQADVNLYAAKAAGRNTVVASSVKPRLVSHSSVA</sequence>
<dbReference type="RefSeq" id="WP_262165179.1">
    <property type="nucleotide sequence ID" value="NZ_CP104964.1"/>
</dbReference>
<dbReference type="InterPro" id="IPR029787">
    <property type="entry name" value="Nucleotide_cyclase"/>
</dbReference>
<dbReference type="SMART" id="SM00267">
    <property type="entry name" value="GGDEF"/>
    <property type="match status" value="1"/>
</dbReference>
<keyword evidence="5" id="KW-0614">Plasmid</keyword>
<feature type="transmembrane region" description="Helical" evidence="3">
    <location>
        <begin position="39"/>
        <end position="59"/>
    </location>
</feature>
<feature type="domain" description="GGDEF" evidence="4">
    <location>
        <begin position="102"/>
        <end position="235"/>
    </location>
</feature>
<keyword evidence="3" id="KW-0472">Membrane</keyword>
<geneLocation type="plasmid" evidence="5 6">
    <name>p_unnamed1</name>
</geneLocation>
<keyword evidence="3" id="KW-1133">Transmembrane helix</keyword>
<dbReference type="PANTHER" id="PTHR45138">
    <property type="entry name" value="REGULATORY COMPONENTS OF SENSORY TRANSDUCTION SYSTEM"/>
    <property type="match status" value="1"/>
</dbReference>
<evidence type="ECO:0000313" key="6">
    <source>
        <dbReference type="Proteomes" id="UP001061862"/>
    </source>
</evidence>
<dbReference type="NCBIfam" id="TIGR00254">
    <property type="entry name" value="GGDEF"/>
    <property type="match status" value="1"/>
</dbReference>
<dbReference type="SUPFAM" id="SSF55073">
    <property type="entry name" value="Nucleotide cyclase"/>
    <property type="match status" value="1"/>
</dbReference>
<keyword evidence="3" id="KW-0812">Transmembrane</keyword>
<evidence type="ECO:0000259" key="4">
    <source>
        <dbReference type="PROSITE" id="PS50887"/>
    </source>
</evidence>
<dbReference type="InterPro" id="IPR000160">
    <property type="entry name" value="GGDEF_dom"/>
</dbReference>
<comment type="catalytic activity">
    <reaction evidence="2">
        <text>2 GTP = 3',3'-c-di-GMP + 2 diphosphate</text>
        <dbReference type="Rhea" id="RHEA:24898"/>
        <dbReference type="ChEBI" id="CHEBI:33019"/>
        <dbReference type="ChEBI" id="CHEBI:37565"/>
        <dbReference type="ChEBI" id="CHEBI:58805"/>
        <dbReference type="EC" id="2.7.7.65"/>
    </reaction>
</comment>
<dbReference type="EC" id="2.7.7.65" evidence="1"/>
<name>A0ABY6C781_9HYPH</name>
<keyword evidence="6" id="KW-1185">Reference proteome</keyword>
<evidence type="ECO:0000313" key="5">
    <source>
        <dbReference type="EMBL" id="UXN67748.1"/>
    </source>
</evidence>
<reference evidence="5 6" key="1">
    <citation type="submission" date="2022-09" db="EMBL/GenBank/DDBJ databases">
        <title>Interaction between co-microsymbionts with complementary sets of symbiotic genes in legume-rhizobium systems.</title>
        <authorList>
            <person name="Safronova V."/>
            <person name="Sazanova A."/>
            <person name="Afonin A."/>
            <person name="Chirak E."/>
        </authorList>
    </citation>
    <scope>NUCLEOTIDE SEQUENCE [LARGE SCALE GENOMIC DNA]</scope>
    <source>
        <strain evidence="5 6">A18/4-1</strain>
        <plasmid evidence="5 6">p_unnamed1</plasmid>
    </source>
</reference>
<gene>
    <name evidence="5" type="ORF">N8A98_01400</name>
</gene>
<protein>
    <recommendedName>
        <fullName evidence="1">diguanylate cyclase</fullName>
        <ecNumber evidence="1">2.7.7.65</ecNumber>
    </recommendedName>
</protein>
<dbReference type="InterPro" id="IPR043128">
    <property type="entry name" value="Rev_trsase/Diguanyl_cyclase"/>
</dbReference>
<evidence type="ECO:0000256" key="3">
    <source>
        <dbReference type="SAM" id="Phobius"/>
    </source>
</evidence>
<evidence type="ECO:0000256" key="1">
    <source>
        <dbReference type="ARBA" id="ARBA00012528"/>
    </source>
</evidence>
<dbReference type="PROSITE" id="PS50887">
    <property type="entry name" value="GGDEF"/>
    <property type="match status" value="1"/>
</dbReference>
<dbReference type="InterPro" id="IPR050469">
    <property type="entry name" value="Diguanylate_Cyclase"/>
</dbReference>
<dbReference type="Gene3D" id="3.30.70.270">
    <property type="match status" value="1"/>
</dbReference>
<dbReference type="Pfam" id="PF00990">
    <property type="entry name" value="GGDEF"/>
    <property type="match status" value="1"/>
</dbReference>
<dbReference type="Proteomes" id="UP001061862">
    <property type="component" value="Plasmid p_unnamed1"/>
</dbReference>
<dbReference type="CDD" id="cd01949">
    <property type="entry name" value="GGDEF"/>
    <property type="match status" value="1"/>
</dbReference>
<evidence type="ECO:0000256" key="2">
    <source>
        <dbReference type="ARBA" id="ARBA00034247"/>
    </source>
</evidence>
<dbReference type="PANTHER" id="PTHR45138:SF9">
    <property type="entry name" value="DIGUANYLATE CYCLASE DGCM-RELATED"/>
    <property type="match status" value="1"/>
</dbReference>
<dbReference type="EMBL" id="CP104964">
    <property type="protein sequence ID" value="UXN67748.1"/>
    <property type="molecule type" value="Genomic_DNA"/>
</dbReference>
<proteinExistence type="predicted"/>